<comment type="similarity">
    <text evidence="2 10">Belongs to the glycosyl hydrolase 3 family.</text>
</comment>
<evidence type="ECO:0000256" key="6">
    <source>
        <dbReference type="ARBA" id="ARBA00039579"/>
    </source>
</evidence>
<dbReference type="InterPro" id="IPR000421">
    <property type="entry name" value="FA58C"/>
</dbReference>
<dbReference type="InterPro" id="IPR019800">
    <property type="entry name" value="Glyco_hydro_3_AS"/>
</dbReference>
<dbReference type="Gene3D" id="3.20.20.300">
    <property type="entry name" value="Glycoside hydrolase, family 3, N-terminal domain"/>
    <property type="match status" value="1"/>
</dbReference>
<dbReference type="STRING" id="320771.Cflav_PD3263"/>
<dbReference type="InterPro" id="IPR026891">
    <property type="entry name" value="Fn3-like"/>
</dbReference>
<dbReference type="SUPFAM" id="SSF52279">
    <property type="entry name" value="Beta-D-glucan exohydrolase, C-terminal domain"/>
    <property type="match status" value="1"/>
</dbReference>
<dbReference type="InterPro" id="IPR001764">
    <property type="entry name" value="Glyco_hydro_3_N"/>
</dbReference>
<dbReference type="InterPro" id="IPR036962">
    <property type="entry name" value="Glyco_hydro_3_N_sf"/>
</dbReference>
<dbReference type="PROSITE" id="PS00775">
    <property type="entry name" value="GLYCOSYL_HYDROL_F3"/>
    <property type="match status" value="1"/>
</dbReference>
<dbReference type="PANTHER" id="PTHR42715">
    <property type="entry name" value="BETA-GLUCOSIDASE"/>
    <property type="match status" value="1"/>
</dbReference>
<evidence type="ECO:0000313" key="12">
    <source>
        <dbReference type="EMBL" id="EEF60204.1"/>
    </source>
</evidence>
<dbReference type="SMART" id="SM01217">
    <property type="entry name" value="Fn3_like"/>
    <property type="match status" value="1"/>
</dbReference>
<evidence type="ECO:0000256" key="3">
    <source>
        <dbReference type="ARBA" id="ARBA00022525"/>
    </source>
</evidence>
<sequence>MDTSLSPDQRASLLVAQMTLDEKIGMVHGVDGPYIGNVSGNTRLGIPALHLQNGPAGVGDGAMNVTALPAPIALAASWDTGLARQYGAVMGAEAHGKGVHVLLGPMMNLARVPQGGRSFECFGEDPFLSAAIAGADVRGIQSEGVIATAKHFVGNEQETDRSTESSDVDERTLQEIYCAPFRASIHSGLGAVMGSFNQINGNYVCQSPLLKGVLKQQWGFDGFVMSDWGASFSPNAAAINGLDMEMALGTRFGTPLKTAIQTGIVPLSQLDNMVHRILAAMFRFGIFDNPTSGNLASDVTSAAHTQFAHDAAAQAIVLLKNTGSLLPLNTASIHSIAIIGSAASVNVLSVGGGSAQVYLPYYNLPYDAITNRAGPSITTSYSVGDGGHIAEAVQLAQQSDIAIVCVGEQTGEGTDRSSLSLPGDQDALISAVAAANPRTIVVMYVGAGTLMPWASQVPAALAAWYPGQENGNALASVLFGDVNPSGKLPVTFPANATQVPANTIAQFPGTNGHVSYSEKLQVGYRWYDASNASPQFPFGHGLSYTTFTYSNLAISAVNPSGQVTIGLDVQNFGNRNGAEVVQLYLGFPPGAGEPPRQLKAFRKVPVSSGGSTHVSFTLIWEDLACWDPIAHQWVVPPGTFQVMVGASSRDIRLAGSFAISSPPPPSGVANIALHQPITVSSILGANSPGSAAVDGDPTTQWSSLSGGQQSMAVDLGAVRALARVRLGWGSNYASSYQILSSIDATHWTNLYSTTTGPGGLEDILVNESGRFVQISATQGFNSQGYSLQELEVYSPEPALSIATSGTNTVLIRWPLYLTGFGLQQNSDLNSLSWTSITQTPTVIVGMNEVVMPVSQNSSKFYRLK</sequence>
<comment type="caution">
    <text evidence="12">The sequence shown here is derived from an EMBL/GenBank/DDBJ whole genome shotgun (WGS) entry which is preliminary data.</text>
</comment>
<keyword evidence="10" id="KW-0326">Glycosidase</keyword>
<evidence type="ECO:0000256" key="1">
    <source>
        <dbReference type="ARBA" id="ARBA00004613"/>
    </source>
</evidence>
<name>B9XIX7_PEDPL</name>
<dbReference type="InterPro" id="IPR050288">
    <property type="entry name" value="Cellulose_deg_GH3"/>
</dbReference>
<dbReference type="GO" id="GO:0009251">
    <property type="term" value="P:glucan catabolic process"/>
    <property type="evidence" value="ECO:0007669"/>
    <property type="project" value="TreeGrafter"/>
</dbReference>
<gene>
    <name evidence="12" type="ORF">Cflav_PD3263</name>
</gene>
<dbReference type="SUPFAM" id="SSF49785">
    <property type="entry name" value="Galactose-binding domain-like"/>
    <property type="match status" value="1"/>
</dbReference>
<comment type="subcellular location">
    <subcellularLocation>
        <location evidence="1">Secreted</location>
    </subcellularLocation>
</comment>
<dbReference type="InterPro" id="IPR017853">
    <property type="entry name" value="GH"/>
</dbReference>
<evidence type="ECO:0000256" key="7">
    <source>
        <dbReference type="ARBA" id="ARBA00041276"/>
    </source>
</evidence>
<keyword evidence="5 10" id="KW-0378">Hydrolase</keyword>
<dbReference type="AlphaFoldDB" id="B9XIX7"/>
<reference evidence="12 13" key="1">
    <citation type="journal article" date="2011" name="J. Bacteriol.">
        <title>Genome sequence of 'Pedosphaera parvula' Ellin514, an aerobic Verrucomicrobial isolate from pasture soil.</title>
        <authorList>
            <person name="Kant R."/>
            <person name="van Passel M.W."/>
            <person name="Sangwan P."/>
            <person name="Palva A."/>
            <person name="Lucas S."/>
            <person name="Copeland A."/>
            <person name="Lapidus A."/>
            <person name="Glavina Del Rio T."/>
            <person name="Dalin E."/>
            <person name="Tice H."/>
            <person name="Bruce D."/>
            <person name="Goodwin L."/>
            <person name="Pitluck S."/>
            <person name="Chertkov O."/>
            <person name="Larimer F.W."/>
            <person name="Land M.L."/>
            <person name="Hauser L."/>
            <person name="Brettin T.S."/>
            <person name="Detter J.C."/>
            <person name="Han S."/>
            <person name="de Vos W.M."/>
            <person name="Janssen P.H."/>
            <person name="Smidt H."/>
        </authorList>
    </citation>
    <scope>NUCLEOTIDE SEQUENCE [LARGE SCALE GENOMIC DNA]</scope>
    <source>
        <strain evidence="12 13">Ellin514</strain>
    </source>
</reference>
<dbReference type="PANTHER" id="PTHR42715:SF12">
    <property type="entry name" value="BETA-GLUCOSIDASE G-RELATED"/>
    <property type="match status" value="1"/>
</dbReference>
<dbReference type="InterPro" id="IPR036881">
    <property type="entry name" value="Glyco_hydro_3_C_sf"/>
</dbReference>
<dbReference type="Pfam" id="PF01915">
    <property type="entry name" value="Glyco_hydro_3_C"/>
    <property type="match status" value="1"/>
</dbReference>
<dbReference type="Pfam" id="PF14310">
    <property type="entry name" value="Fn3-like"/>
    <property type="match status" value="1"/>
</dbReference>
<dbReference type="Gene3D" id="3.40.50.1700">
    <property type="entry name" value="Glycoside hydrolase family 3 C-terminal domain"/>
    <property type="match status" value="1"/>
</dbReference>
<dbReference type="PROSITE" id="PS50022">
    <property type="entry name" value="FA58C_3"/>
    <property type="match status" value="1"/>
</dbReference>
<organism evidence="12 13">
    <name type="scientific">Pedosphaera parvula (strain Ellin514)</name>
    <dbReference type="NCBI Taxonomy" id="320771"/>
    <lineage>
        <taxon>Bacteria</taxon>
        <taxon>Pseudomonadati</taxon>
        <taxon>Verrucomicrobiota</taxon>
        <taxon>Pedosphaerae</taxon>
        <taxon>Pedosphaerales</taxon>
        <taxon>Pedosphaeraceae</taxon>
        <taxon>Pedosphaera</taxon>
    </lineage>
</organism>
<feature type="domain" description="F5/8 type C" evidence="11">
    <location>
        <begin position="661"/>
        <end position="795"/>
    </location>
</feature>
<proteinExistence type="inferred from homology"/>
<dbReference type="Pfam" id="PF00933">
    <property type="entry name" value="Glyco_hydro_3"/>
    <property type="match status" value="1"/>
</dbReference>
<dbReference type="Gene3D" id="2.60.40.10">
    <property type="entry name" value="Immunoglobulins"/>
    <property type="match status" value="1"/>
</dbReference>
<dbReference type="GO" id="GO:0005576">
    <property type="term" value="C:extracellular region"/>
    <property type="evidence" value="ECO:0007669"/>
    <property type="project" value="UniProtKB-SubCell"/>
</dbReference>
<dbReference type="InterPro" id="IPR008979">
    <property type="entry name" value="Galactose-bd-like_sf"/>
</dbReference>
<keyword evidence="4" id="KW-0732">Signal</keyword>
<evidence type="ECO:0000256" key="10">
    <source>
        <dbReference type="RuleBase" id="RU361161"/>
    </source>
</evidence>
<evidence type="ECO:0000256" key="5">
    <source>
        <dbReference type="ARBA" id="ARBA00022801"/>
    </source>
</evidence>
<dbReference type="InterPro" id="IPR013783">
    <property type="entry name" value="Ig-like_fold"/>
</dbReference>
<evidence type="ECO:0000313" key="13">
    <source>
        <dbReference type="Proteomes" id="UP000003688"/>
    </source>
</evidence>
<evidence type="ECO:0000259" key="11">
    <source>
        <dbReference type="PROSITE" id="PS50022"/>
    </source>
</evidence>
<accession>B9XIX7</accession>
<dbReference type="SUPFAM" id="SSF51445">
    <property type="entry name" value="(Trans)glycosidases"/>
    <property type="match status" value="1"/>
</dbReference>
<dbReference type="Gene3D" id="2.60.120.260">
    <property type="entry name" value="Galactose-binding domain-like"/>
    <property type="match status" value="1"/>
</dbReference>
<evidence type="ECO:0000256" key="8">
    <source>
        <dbReference type="ARBA" id="ARBA00041601"/>
    </source>
</evidence>
<dbReference type="GO" id="GO:0008422">
    <property type="term" value="F:beta-glucosidase activity"/>
    <property type="evidence" value="ECO:0007669"/>
    <property type="project" value="TreeGrafter"/>
</dbReference>
<evidence type="ECO:0000256" key="9">
    <source>
        <dbReference type="ARBA" id="ARBA00041808"/>
    </source>
</evidence>
<dbReference type="EMBL" id="ABOX02000019">
    <property type="protein sequence ID" value="EEF60204.1"/>
    <property type="molecule type" value="Genomic_DNA"/>
</dbReference>
<keyword evidence="3" id="KW-0964">Secreted</keyword>
<evidence type="ECO:0000256" key="4">
    <source>
        <dbReference type="ARBA" id="ARBA00022729"/>
    </source>
</evidence>
<dbReference type="InterPro" id="IPR002772">
    <property type="entry name" value="Glyco_hydro_3_C"/>
</dbReference>
<evidence type="ECO:0000256" key="2">
    <source>
        <dbReference type="ARBA" id="ARBA00005336"/>
    </source>
</evidence>
<dbReference type="Pfam" id="PF00754">
    <property type="entry name" value="F5_F8_type_C"/>
    <property type="match status" value="1"/>
</dbReference>
<keyword evidence="13" id="KW-1185">Reference proteome</keyword>
<protein>
    <recommendedName>
        <fullName evidence="6">Probable beta-glucosidase G</fullName>
    </recommendedName>
    <alternativeName>
        <fullName evidence="7">Beta-D-glucoside glucohydrolase G</fullName>
    </alternativeName>
    <alternativeName>
        <fullName evidence="8">Cellobiase G</fullName>
    </alternativeName>
    <alternativeName>
        <fullName evidence="9">Gentiobiase G</fullName>
    </alternativeName>
</protein>
<dbReference type="Proteomes" id="UP000003688">
    <property type="component" value="Unassembled WGS sequence"/>
</dbReference>
<dbReference type="PRINTS" id="PR00133">
    <property type="entry name" value="GLHYDRLASE3"/>
</dbReference>